<protein>
    <recommendedName>
        <fullName evidence="3">Endonuclease/exonuclease/phosphatase domain-containing protein</fullName>
    </recommendedName>
</protein>
<dbReference type="AlphaFoldDB" id="A0A6J8DK51"/>
<dbReference type="Proteomes" id="UP000507470">
    <property type="component" value="Unassembled WGS sequence"/>
</dbReference>
<proteinExistence type="predicted"/>
<evidence type="ECO:0008006" key="3">
    <source>
        <dbReference type="Google" id="ProtNLM"/>
    </source>
</evidence>
<organism evidence="1 2">
    <name type="scientific">Mytilus coruscus</name>
    <name type="common">Sea mussel</name>
    <dbReference type="NCBI Taxonomy" id="42192"/>
    <lineage>
        <taxon>Eukaryota</taxon>
        <taxon>Metazoa</taxon>
        <taxon>Spiralia</taxon>
        <taxon>Lophotrochozoa</taxon>
        <taxon>Mollusca</taxon>
        <taxon>Bivalvia</taxon>
        <taxon>Autobranchia</taxon>
        <taxon>Pteriomorphia</taxon>
        <taxon>Mytilida</taxon>
        <taxon>Mytiloidea</taxon>
        <taxon>Mytilidae</taxon>
        <taxon>Mytilinae</taxon>
        <taxon>Mytilus</taxon>
    </lineage>
</organism>
<name>A0A6J8DK51_MYTCO</name>
<dbReference type="Gene3D" id="3.60.10.10">
    <property type="entry name" value="Endonuclease/exonuclease/phosphatase"/>
    <property type="match status" value="1"/>
</dbReference>
<dbReference type="InterPro" id="IPR036691">
    <property type="entry name" value="Endo/exonu/phosph_ase_sf"/>
</dbReference>
<evidence type="ECO:0000313" key="2">
    <source>
        <dbReference type="Proteomes" id="UP000507470"/>
    </source>
</evidence>
<dbReference type="SUPFAM" id="SSF56219">
    <property type="entry name" value="DNase I-like"/>
    <property type="match status" value="1"/>
</dbReference>
<reference evidence="1 2" key="1">
    <citation type="submission" date="2020-06" db="EMBL/GenBank/DDBJ databases">
        <authorList>
            <person name="Li R."/>
            <person name="Bekaert M."/>
        </authorList>
    </citation>
    <scope>NUCLEOTIDE SEQUENCE [LARGE SCALE GENOMIC DNA]</scope>
    <source>
        <strain evidence="2">wild</strain>
    </source>
</reference>
<accession>A0A6J8DK51</accession>
<dbReference type="EMBL" id="CACVKT020007398">
    <property type="protein sequence ID" value="CAC5407300.1"/>
    <property type="molecule type" value="Genomic_DNA"/>
</dbReference>
<dbReference type="OrthoDB" id="6154567at2759"/>
<sequence length="198" mass="22894">MALLESENIETVWFKNFPKRKESFVLCFVYKPHNSQTSWYTNFKNEVVNGLSINDNILLMGDFNIDFLKPLPSKWSTFITTYGVHQMVVDPTRVTSTSVTLIDHIYITNPTSLINVTVPSYAQGDHCPVSCTVNKFAKLIKDKSDSHFEIKYRNFKTFNNEMFLQDLSNQPFDIIHEINDPCKRSSGHVVLLTCHCFR</sequence>
<evidence type="ECO:0000313" key="1">
    <source>
        <dbReference type="EMBL" id="CAC5407300.1"/>
    </source>
</evidence>
<gene>
    <name evidence="1" type="ORF">MCOR_40793</name>
</gene>
<keyword evidence="2" id="KW-1185">Reference proteome</keyword>